<keyword evidence="3 4" id="KW-0808">Transferase</keyword>
<name>A0A6P4ADD4_ZIZJJ</name>
<dbReference type="RefSeq" id="XP_015892396.3">
    <property type="nucleotide sequence ID" value="XM_016036910.4"/>
</dbReference>
<protein>
    <recommendedName>
        <fullName evidence="5">Glycosyltransferase</fullName>
        <ecNumber evidence="5">2.4.1.-</ecNumber>
    </recommendedName>
</protein>
<dbReference type="AlphaFoldDB" id="A0A6P4ADD4"/>
<dbReference type="CDD" id="cd03784">
    <property type="entry name" value="GT1_Gtf-like"/>
    <property type="match status" value="1"/>
</dbReference>
<dbReference type="GO" id="GO:0035251">
    <property type="term" value="F:UDP-glucosyltransferase activity"/>
    <property type="evidence" value="ECO:0007669"/>
    <property type="project" value="InterPro"/>
</dbReference>
<dbReference type="Gene3D" id="3.40.50.2000">
    <property type="entry name" value="Glycogen Phosphorylase B"/>
    <property type="match status" value="2"/>
</dbReference>
<proteinExistence type="inferred from homology"/>
<evidence type="ECO:0000256" key="2">
    <source>
        <dbReference type="ARBA" id="ARBA00022676"/>
    </source>
</evidence>
<dbReference type="EC" id="2.4.1.-" evidence="5"/>
<dbReference type="Proteomes" id="UP001652623">
    <property type="component" value="Chromosome 9"/>
</dbReference>
<evidence type="ECO:0000256" key="5">
    <source>
        <dbReference type="RuleBase" id="RU362057"/>
    </source>
</evidence>
<dbReference type="InterPro" id="IPR050481">
    <property type="entry name" value="UDP-glycosyltransf_plant"/>
</dbReference>
<evidence type="ECO:0000256" key="3">
    <source>
        <dbReference type="ARBA" id="ARBA00022679"/>
    </source>
</evidence>
<dbReference type="Pfam" id="PF00201">
    <property type="entry name" value="UDPGT"/>
    <property type="match status" value="1"/>
</dbReference>
<keyword evidence="6" id="KW-1185">Reference proteome</keyword>
<dbReference type="InParanoid" id="A0A6P4ADD4"/>
<dbReference type="InterPro" id="IPR035595">
    <property type="entry name" value="UDP_glycos_trans_CS"/>
</dbReference>
<accession>A0A6P4ADD4</accession>
<gene>
    <name evidence="7" type="primary">LOC107426669</name>
</gene>
<dbReference type="PANTHER" id="PTHR48049:SF84">
    <property type="entry name" value="UDP-GLYCOSYLTRANSFERASE 79A6"/>
    <property type="match status" value="1"/>
</dbReference>
<reference evidence="7" key="1">
    <citation type="submission" date="2025-08" db="UniProtKB">
        <authorList>
            <consortium name="RefSeq"/>
        </authorList>
    </citation>
    <scope>IDENTIFICATION</scope>
    <source>
        <tissue evidence="7">Seedling</tissue>
    </source>
</reference>
<evidence type="ECO:0000256" key="4">
    <source>
        <dbReference type="RuleBase" id="RU003718"/>
    </source>
</evidence>
<evidence type="ECO:0000313" key="7">
    <source>
        <dbReference type="RefSeq" id="XP_015892396.3"/>
    </source>
</evidence>
<evidence type="ECO:0000256" key="1">
    <source>
        <dbReference type="ARBA" id="ARBA00009995"/>
    </source>
</evidence>
<dbReference type="PANTHER" id="PTHR48049">
    <property type="entry name" value="GLYCOSYLTRANSFERASE"/>
    <property type="match status" value="1"/>
</dbReference>
<dbReference type="KEGG" id="zju:107426669"/>
<sequence>MASKSADQLHVVMFPFSAFGHISPFIQLSNKLSFHGVRVSFFSIPDYISRIKTLLIPSPSIQIIPLQLPPDRHQHLNPIQTLDLIQPQIKTLLSNLKPNFVLFDFSQHWLPSLASEIGIKSLFFSMFSGIASAYITVPARLSNLQETPTVSDLKDPPLGFPESSSVRLKTFQAEDYLYMFKSFDGGPTVFNRVLAGWTGCSAIVIKSCKELDGCYLDYLKTQFQKPIFLTGPLVPEPPCGQLEDRWAKWLGQFPPKTVIFCSFGSETFLKDEQIRELSLGLELTGLPFFLVLNFPENVDGKAELERTIPKGFLERVKDRGVVHTGWVQQQLILAHSSVGCYLTHSGFSSLIEALANDCQLVLLPFKGDQFINAKLMSQDLTTGVEVNRKDEDGYFGKEDICEAVKTVMVDVDKEPGRSIRANQEKWNKFLLDNKIQDKFISDLVAELKSFSG</sequence>
<comment type="similarity">
    <text evidence="1 4">Belongs to the UDP-glycosyltransferase family.</text>
</comment>
<evidence type="ECO:0000313" key="6">
    <source>
        <dbReference type="Proteomes" id="UP001652623"/>
    </source>
</evidence>
<dbReference type="PROSITE" id="PS00375">
    <property type="entry name" value="UDPGT"/>
    <property type="match status" value="1"/>
</dbReference>
<dbReference type="GeneID" id="107426669"/>
<dbReference type="InterPro" id="IPR002213">
    <property type="entry name" value="UDP_glucos_trans"/>
</dbReference>
<organism evidence="6 7">
    <name type="scientific">Ziziphus jujuba</name>
    <name type="common">Chinese jujube</name>
    <name type="synonym">Ziziphus sativa</name>
    <dbReference type="NCBI Taxonomy" id="326968"/>
    <lineage>
        <taxon>Eukaryota</taxon>
        <taxon>Viridiplantae</taxon>
        <taxon>Streptophyta</taxon>
        <taxon>Embryophyta</taxon>
        <taxon>Tracheophyta</taxon>
        <taxon>Spermatophyta</taxon>
        <taxon>Magnoliopsida</taxon>
        <taxon>eudicotyledons</taxon>
        <taxon>Gunneridae</taxon>
        <taxon>Pentapetalae</taxon>
        <taxon>rosids</taxon>
        <taxon>fabids</taxon>
        <taxon>Rosales</taxon>
        <taxon>Rhamnaceae</taxon>
        <taxon>Paliureae</taxon>
        <taxon>Ziziphus</taxon>
    </lineage>
</organism>
<keyword evidence="2 4" id="KW-0328">Glycosyltransferase</keyword>
<dbReference type="SUPFAM" id="SSF53756">
    <property type="entry name" value="UDP-Glycosyltransferase/glycogen phosphorylase"/>
    <property type="match status" value="1"/>
</dbReference>